<dbReference type="Gene3D" id="3.80.10.10">
    <property type="entry name" value="Ribonuclease Inhibitor"/>
    <property type="match status" value="1"/>
</dbReference>
<dbReference type="SUPFAM" id="SSF52058">
    <property type="entry name" value="L domain-like"/>
    <property type="match status" value="1"/>
</dbReference>
<dbReference type="InterPro" id="IPR032675">
    <property type="entry name" value="LRR_dom_sf"/>
</dbReference>
<protein>
    <submittedName>
        <fullName evidence="2">Disease resistance protein rga3</fullName>
    </submittedName>
</protein>
<dbReference type="STRING" id="49451.A0A1J6K626"/>
<accession>A0A1J6K626</accession>
<sequence>MSISMTCCAYHSSNKSKKLIIAVYKMCDLIHYLGRSVGSKDFEMLGHDLAQGNMARVCPETLPLYIVGKGIGESITEISCLNLRGELRIRCLENIRDKEESTLANLRAKKYVELLSLQWGSGNEEKIVKLATGSTSYEVCREVDGTSRSLQRDNDIVVECILECLHPHVNLKKLYIKGYPGFKFPDWDLHNLVLIVLINCRGCDTLPTLGKLPFLKTLCLQGMDGVTHIGEEFCGVETLKFPSLEELTIRDLPA</sequence>
<evidence type="ECO:0000313" key="2">
    <source>
        <dbReference type="EMBL" id="OIT20488.1"/>
    </source>
</evidence>
<dbReference type="AlphaFoldDB" id="A0A1J6K626"/>
<reference evidence="2" key="1">
    <citation type="submission" date="2016-11" db="EMBL/GenBank/DDBJ databases">
        <title>The genome of Nicotiana attenuata.</title>
        <authorList>
            <person name="Xu S."/>
            <person name="Brockmoeller T."/>
            <person name="Gaquerel E."/>
            <person name="Navarro A."/>
            <person name="Kuhl H."/>
            <person name="Gase K."/>
            <person name="Ling Z."/>
            <person name="Zhou W."/>
            <person name="Kreitzer C."/>
            <person name="Stanke M."/>
            <person name="Tang H."/>
            <person name="Lyons E."/>
            <person name="Pandey P."/>
            <person name="Pandey S.P."/>
            <person name="Timmermann B."/>
            <person name="Baldwin I.T."/>
        </authorList>
    </citation>
    <scope>NUCLEOTIDE SEQUENCE [LARGE SCALE GENOMIC DNA]</scope>
    <source>
        <strain evidence="2">UT</strain>
    </source>
</reference>
<dbReference type="Pfam" id="PF25019">
    <property type="entry name" value="LRR_R13L1-DRL21"/>
    <property type="match status" value="1"/>
</dbReference>
<keyword evidence="3" id="KW-1185">Reference proteome</keyword>
<dbReference type="OMA" id="WNDDACE"/>
<dbReference type="InterPro" id="IPR056789">
    <property type="entry name" value="LRR_R13L1-DRL21"/>
</dbReference>
<comment type="caution">
    <text evidence="2">The sequence shown here is derived from an EMBL/GenBank/DDBJ whole genome shotgun (WGS) entry which is preliminary data.</text>
</comment>
<gene>
    <name evidence="2" type="primary">RGA3_5</name>
    <name evidence="2" type="ORF">A4A49_41754</name>
</gene>
<dbReference type="Proteomes" id="UP000187609">
    <property type="component" value="Unassembled WGS sequence"/>
</dbReference>
<name>A0A1J6K626_NICAT</name>
<evidence type="ECO:0000259" key="1">
    <source>
        <dbReference type="Pfam" id="PF25019"/>
    </source>
</evidence>
<proteinExistence type="predicted"/>
<organism evidence="2 3">
    <name type="scientific">Nicotiana attenuata</name>
    <name type="common">Coyote tobacco</name>
    <dbReference type="NCBI Taxonomy" id="49451"/>
    <lineage>
        <taxon>Eukaryota</taxon>
        <taxon>Viridiplantae</taxon>
        <taxon>Streptophyta</taxon>
        <taxon>Embryophyta</taxon>
        <taxon>Tracheophyta</taxon>
        <taxon>Spermatophyta</taxon>
        <taxon>Magnoliopsida</taxon>
        <taxon>eudicotyledons</taxon>
        <taxon>Gunneridae</taxon>
        <taxon>Pentapetalae</taxon>
        <taxon>asterids</taxon>
        <taxon>lamiids</taxon>
        <taxon>Solanales</taxon>
        <taxon>Solanaceae</taxon>
        <taxon>Nicotianoideae</taxon>
        <taxon>Nicotianeae</taxon>
        <taxon>Nicotiana</taxon>
    </lineage>
</organism>
<dbReference type="Gramene" id="OIT20488">
    <property type="protein sequence ID" value="OIT20488"/>
    <property type="gene ID" value="A4A49_41754"/>
</dbReference>
<evidence type="ECO:0000313" key="3">
    <source>
        <dbReference type="Proteomes" id="UP000187609"/>
    </source>
</evidence>
<feature type="domain" description="R13L1/DRL21-like LRR repeat region" evidence="1">
    <location>
        <begin position="75"/>
        <end position="223"/>
    </location>
</feature>
<dbReference type="PANTHER" id="PTHR47186:SF3">
    <property type="entry name" value="OS09G0267800 PROTEIN"/>
    <property type="match status" value="1"/>
</dbReference>
<dbReference type="EMBL" id="MJEQ01005223">
    <property type="protein sequence ID" value="OIT20488.1"/>
    <property type="molecule type" value="Genomic_DNA"/>
</dbReference>
<dbReference type="PANTHER" id="PTHR47186">
    <property type="entry name" value="LEUCINE-RICH REPEAT-CONTAINING PROTEIN 57"/>
    <property type="match status" value="1"/>
</dbReference>